<dbReference type="GO" id="GO:0006310">
    <property type="term" value="P:DNA recombination"/>
    <property type="evidence" value="ECO:0007669"/>
    <property type="project" value="UniProtKB-KW"/>
</dbReference>
<organism evidence="2 3">
    <name type="scientific">Pseudoalteromonas nigrifaciens</name>
    <dbReference type="NCBI Taxonomy" id="28109"/>
    <lineage>
        <taxon>Bacteria</taxon>
        <taxon>Pseudomonadati</taxon>
        <taxon>Pseudomonadota</taxon>
        <taxon>Gammaproteobacteria</taxon>
        <taxon>Alteromonadales</taxon>
        <taxon>Pseudoalteromonadaceae</taxon>
        <taxon>Pseudoalteromonas</taxon>
    </lineage>
</organism>
<dbReference type="RefSeq" id="WP_089367724.1">
    <property type="nucleotide sequence ID" value="NZ_BJXZ01000035.1"/>
</dbReference>
<accession>A0AAC9XVZ8</accession>
<keyword evidence="1" id="KW-0233">DNA recombination</keyword>
<sequence>MSKEAIKSKERFKNSGAPFPNARHYALKLLAALIRLIKVYKPSSSTKVTAYDRALFNFLYLWLTGALTSCKSSKDIPDITIVSGNTPCQQHSLRSVRRNNPSWIEYAIAYPTKGSISWQWQPIPNGLNHWFSDAITKTKQANNCWVMSQEEKEVFLCFINDKWQTPPILKAKYLVRKDVLFNYFKKMVQCDPSLTTPAKAVLLGVDNLHHSSAFHYQRRDSDQIRSDIFVAQTYYLKRLSQAIYEPELLKLFSATKSILHNDSQLIRNTTKQQDYLFSTSGKIPSLYYDISAARRKYINTPPIFIGSIRYVNVDSVRRFFHELHLQGQKLEQSKHTLESLLELYNFRVFELALLYIALTSARPTHEITFKKEYCFDKHSVIIFDKGRYRTIWLCDYFRLALLRYEFLLQNLQLHSSTTFDSPLMWFLIDENLAVKPLSAKILRPFMAKWWSKANPGEVKIVPYHLRHFFAQHALTSLSPTLTSQDISRLMGHANYGEQLGSDELFPVVLNRFCSFLNKIPEFLNLAEIKGANHG</sequence>
<gene>
    <name evidence="2" type="ORF">PNIG_a0522</name>
</gene>
<dbReference type="SUPFAM" id="SSF56349">
    <property type="entry name" value="DNA breaking-rejoining enzymes"/>
    <property type="match status" value="1"/>
</dbReference>
<dbReference type="GO" id="GO:0015074">
    <property type="term" value="P:DNA integration"/>
    <property type="evidence" value="ECO:0007669"/>
    <property type="project" value="InterPro"/>
</dbReference>
<evidence type="ECO:0000313" key="3">
    <source>
        <dbReference type="Proteomes" id="UP000198329"/>
    </source>
</evidence>
<dbReference type="EMBL" id="CP011036">
    <property type="protein sequence ID" value="ASM52831.1"/>
    <property type="molecule type" value="Genomic_DNA"/>
</dbReference>
<dbReference type="GO" id="GO:0003677">
    <property type="term" value="F:DNA binding"/>
    <property type="evidence" value="ECO:0007669"/>
    <property type="project" value="InterPro"/>
</dbReference>
<dbReference type="AlphaFoldDB" id="A0AAC9XVZ8"/>
<name>A0AAC9XVZ8_9GAMM</name>
<protein>
    <recommendedName>
        <fullName evidence="4">Tyr recombinase domain-containing protein</fullName>
    </recommendedName>
</protein>
<evidence type="ECO:0000256" key="1">
    <source>
        <dbReference type="ARBA" id="ARBA00023172"/>
    </source>
</evidence>
<dbReference type="InterPro" id="IPR013762">
    <property type="entry name" value="Integrase-like_cat_sf"/>
</dbReference>
<dbReference type="KEGG" id="png:PNIG_a0522"/>
<keyword evidence="3" id="KW-1185">Reference proteome</keyword>
<evidence type="ECO:0008006" key="4">
    <source>
        <dbReference type="Google" id="ProtNLM"/>
    </source>
</evidence>
<evidence type="ECO:0000313" key="2">
    <source>
        <dbReference type="EMBL" id="ASM52831.1"/>
    </source>
</evidence>
<reference evidence="2 3" key="1">
    <citation type="submission" date="2015-03" db="EMBL/GenBank/DDBJ databases">
        <authorList>
            <person name="Xie B.-B."/>
            <person name="Rong J.-C."/>
            <person name="Qin Q.-L."/>
            <person name="Zhang Y.-Z."/>
        </authorList>
    </citation>
    <scope>NUCLEOTIDE SEQUENCE [LARGE SCALE GENOMIC DNA]</scope>
    <source>
        <strain evidence="2 3">KMM 661</strain>
    </source>
</reference>
<dbReference type="Gene3D" id="1.10.443.10">
    <property type="entry name" value="Intergrase catalytic core"/>
    <property type="match status" value="1"/>
</dbReference>
<dbReference type="GeneID" id="300940496"/>
<dbReference type="InterPro" id="IPR011010">
    <property type="entry name" value="DNA_brk_join_enz"/>
</dbReference>
<dbReference type="Proteomes" id="UP000198329">
    <property type="component" value="Chromosome I"/>
</dbReference>
<proteinExistence type="predicted"/>